<organism evidence="2 3">
    <name type="scientific">Xylocopa violacea</name>
    <name type="common">Violet carpenter bee</name>
    <name type="synonym">Apis violacea</name>
    <dbReference type="NCBI Taxonomy" id="135666"/>
    <lineage>
        <taxon>Eukaryota</taxon>
        <taxon>Metazoa</taxon>
        <taxon>Ecdysozoa</taxon>
        <taxon>Arthropoda</taxon>
        <taxon>Hexapoda</taxon>
        <taxon>Insecta</taxon>
        <taxon>Pterygota</taxon>
        <taxon>Neoptera</taxon>
        <taxon>Endopterygota</taxon>
        <taxon>Hymenoptera</taxon>
        <taxon>Apocrita</taxon>
        <taxon>Aculeata</taxon>
        <taxon>Apoidea</taxon>
        <taxon>Anthophila</taxon>
        <taxon>Apidae</taxon>
        <taxon>Xylocopa</taxon>
        <taxon>Xylocopa</taxon>
    </lineage>
</organism>
<dbReference type="Proteomes" id="UP001642520">
    <property type="component" value="Unassembled WGS sequence"/>
</dbReference>
<evidence type="ECO:0000313" key="2">
    <source>
        <dbReference type="EMBL" id="CAL7935092.1"/>
    </source>
</evidence>
<name>A0ABP1N556_XYLVO</name>
<reference evidence="2 3" key="1">
    <citation type="submission" date="2024-08" db="EMBL/GenBank/DDBJ databases">
        <authorList>
            <person name="Will J Nash"/>
            <person name="Angela Man"/>
            <person name="Seanna McTaggart"/>
            <person name="Kendall Baker"/>
            <person name="Tom Barker"/>
            <person name="Leah Catchpole"/>
            <person name="Alex Durrant"/>
            <person name="Karim Gharbi"/>
            <person name="Naomi Irish"/>
            <person name="Gemy Kaithakottil"/>
            <person name="Debby Ku"/>
            <person name="Aaliyah Providence"/>
            <person name="Felix Shaw"/>
            <person name="David Swarbreck"/>
            <person name="Chris Watkins"/>
            <person name="Ann M. McCartney"/>
            <person name="Giulio Formenti"/>
            <person name="Alice Mouton"/>
            <person name="Noel Vella"/>
            <person name="Bjorn M von Reumont"/>
            <person name="Adriana Vella"/>
            <person name="Wilfried Haerty"/>
        </authorList>
    </citation>
    <scope>NUCLEOTIDE SEQUENCE [LARGE SCALE GENOMIC DNA]</scope>
</reference>
<evidence type="ECO:0000256" key="1">
    <source>
        <dbReference type="SAM" id="MobiDB-lite"/>
    </source>
</evidence>
<sequence>MFKDSQESREANSYSIRIEKNHNAFENSNLIIERASTEFSLLTYRNGGNLKRTLLETKDDASIISDDTNFSCITLPDKDCSLHKQDEQTLAPKAFESHACDSNSSSKDPIVVPNQINAAKSLQKDSAYYTYRLYAERNSMSNCTQQEEDVIILSQKIDNITPYQKDENLSDTYDMEMLSTDDTEFFDMLENNLCSGKSRQLCLSSSQRKNDSSRNSSELDYSDGTRSRTQIIQSQERKDFTEGDEYTRSESKKRKLNYVREATSEEEGKISSQWLKFTLDTLNADEIVFQSVKVILLVVQKEKIAKQYMRTRCWKDTLEEQAIDAILNFSDVFEATNKTNACTEEIVRVVRSFLNKSIKTTEMNKVTILTHRIAIILQLCTSKQICVEIINYLTEELKSYENILISLIDGKVASVHNIHAQLHLMFFALTSCLQKYRFIFPNEETNLYEDKSIPSVVDLWKKQVNCESVTLKDNIKIREERWLKIFADFTAIAAKDFVQFAKKSRNLVNLLERK</sequence>
<feature type="compositionally biased region" description="Polar residues" evidence="1">
    <location>
        <begin position="205"/>
        <end position="219"/>
    </location>
</feature>
<proteinExistence type="predicted"/>
<comment type="caution">
    <text evidence="2">The sequence shown here is derived from an EMBL/GenBank/DDBJ whole genome shotgun (WGS) entry which is preliminary data.</text>
</comment>
<feature type="compositionally biased region" description="Basic and acidic residues" evidence="1">
    <location>
        <begin position="235"/>
        <end position="246"/>
    </location>
</feature>
<dbReference type="EMBL" id="CAXAJV020001282">
    <property type="protein sequence ID" value="CAL7935092.1"/>
    <property type="molecule type" value="Genomic_DNA"/>
</dbReference>
<feature type="region of interest" description="Disordered" evidence="1">
    <location>
        <begin position="205"/>
        <end position="246"/>
    </location>
</feature>
<keyword evidence="3" id="KW-1185">Reference proteome</keyword>
<accession>A0ABP1N556</accession>
<protein>
    <submittedName>
        <fullName evidence="2">Uncharacterized protein</fullName>
    </submittedName>
</protein>
<evidence type="ECO:0000313" key="3">
    <source>
        <dbReference type="Proteomes" id="UP001642520"/>
    </source>
</evidence>
<gene>
    <name evidence="2" type="ORF">XYLVIOL_LOCUS1388</name>
</gene>